<dbReference type="Proteomes" id="UP000266327">
    <property type="component" value="Unassembled WGS sequence"/>
</dbReference>
<dbReference type="Pfam" id="PF21118">
    <property type="entry name" value="DosC_2nd"/>
    <property type="match status" value="1"/>
</dbReference>
<comment type="caution">
    <text evidence="2">The sequence shown here is derived from an EMBL/GenBank/DDBJ whole genome shotgun (WGS) entry which is preliminary data.</text>
</comment>
<dbReference type="InterPro" id="IPR012292">
    <property type="entry name" value="Globin/Proto"/>
</dbReference>
<dbReference type="GO" id="GO:0019825">
    <property type="term" value="F:oxygen binding"/>
    <property type="evidence" value="ECO:0007669"/>
    <property type="project" value="InterPro"/>
</dbReference>
<evidence type="ECO:0000313" key="2">
    <source>
        <dbReference type="EMBL" id="RJG03044.1"/>
    </source>
</evidence>
<dbReference type="Gene3D" id="1.10.490.10">
    <property type="entry name" value="Globins"/>
    <property type="match status" value="1"/>
</dbReference>
<dbReference type="EMBL" id="QYUQ01000002">
    <property type="protein sequence ID" value="RJG03044.1"/>
    <property type="molecule type" value="Genomic_DNA"/>
</dbReference>
<dbReference type="AlphaFoldDB" id="A0A3A3G5F1"/>
<name>A0A3A3G5F1_9BURK</name>
<evidence type="ECO:0000259" key="1">
    <source>
        <dbReference type="Pfam" id="PF21118"/>
    </source>
</evidence>
<gene>
    <name evidence="2" type="ORF">D3878_16880</name>
</gene>
<dbReference type="InterPro" id="IPR048442">
    <property type="entry name" value="DosC_2nd"/>
</dbReference>
<feature type="domain" description="DosC CZB-like middle" evidence="1">
    <location>
        <begin position="78"/>
        <end position="124"/>
    </location>
</feature>
<sequence>MHLVFRGARRLKEKFHDLLQAEPMFDGRQQFDATRLLSGLIDLSMEIMSYAYASSHDRNSRAAEAYRLFSVVQNVSTKRERQRAALLDWENRLMFELAVGLEASQLPHIGAAEFGLWFRHKGADALQ</sequence>
<dbReference type="OrthoDB" id="9813903at2"/>
<evidence type="ECO:0000313" key="3">
    <source>
        <dbReference type="Proteomes" id="UP000266327"/>
    </source>
</evidence>
<organism evidence="2 3">
    <name type="scientific">Noviherbaspirillum sedimenti</name>
    <dbReference type="NCBI Taxonomy" id="2320865"/>
    <lineage>
        <taxon>Bacteria</taxon>
        <taxon>Pseudomonadati</taxon>
        <taxon>Pseudomonadota</taxon>
        <taxon>Betaproteobacteria</taxon>
        <taxon>Burkholderiales</taxon>
        <taxon>Oxalobacteraceae</taxon>
        <taxon>Noviherbaspirillum</taxon>
    </lineage>
</organism>
<accession>A0A3A3G5F1</accession>
<dbReference type="RefSeq" id="WP_119786543.1">
    <property type="nucleotide sequence ID" value="NZ_QYUQ01000002.1"/>
</dbReference>
<reference evidence="3" key="1">
    <citation type="submission" date="2018-09" db="EMBL/GenBank/DDBJ databases">
        <authorList>
            <person name="Zhu H."/>
        </authorList>
    </citation>
    <scope>NUCLEOTIDE SEQUENCE [LARGE SCALE GENOMIC DNA]</scope>
    <source>
        <strain evidence="3">K1S02-23</strain>
    </source>
</reference>
<protein>
    <recommendedName>
        <fullName evidence="1">DosC CZB-like middle domain-containing protein</fullName>
    </recommendedName>
</protein>
<dbReference type="GO" id="GO:0020037">
    <property type="term" value="F:heme binding"/>
    <property type="evidence" value="ECO:0007669"/>
    <property type="project" value="InterPro"/>
</dbReference>
<proteinExistence type="predicted"/>
<keyword evidence="3" id="KW-1185">Reference proteome</keyword>